<dbReference type="Gene3D" id="3.30.70.3290">
    <property type="match status" value="1"/>
</dbReference>
<dbReference type="InterPro" id="IPR055189">
    <property type="entry name" value="RM44_endonuclase"/>
</dbReference>
<dbReference type="InterPro" id="IPR014030">
    <property type="entry name" value="Ketoacyl_synth_N"/>
</dbReference>
<dbReference type="InterPro" id="IPR042104">
    <property type="entry name" value="PKS_dehydratase_sf"/>
</dbReference>
<dbReference type="GO" id="GO:0004312">
    <property type="term" value="F:fatty acid synthase activity"/>
    <property type="evidence" value="ECO:0007669"/>
    <property type="project" value="TreeGrafter"/>
</dbReference>
<dbReference type="Gene3D" id="3.40.50.1820">
    <property type="entry name" value="alpha/beta hydrolase"/>
    <property type="match status" value="1"/>
</dbReference>
<sequence length="1054" mass="119971">MSCRGVTPVLRSRTHARCPEEEIVITGISGKFPNSDNIGEFAKNLYNKVDLIDDDERRWRHTYAEIPKRSGKINHLEKFDATFFGVHFKQAHTMDPQSRLLVERAYEAVLDAGINPKSLRGTRTGVFIGACFSESEKTWFYEKVSTGGFGITGIYMNGVDIPIERMYPPVEYPVSRGTPMISPLIKWDHSEDWYVTKFEAQKILKSGERHCKVQLTMDDYEYISGHVIDGRILFPATGYLHLVWETYGMMKGDLFFDMEIEFSDVRFLRATNMTKDTEIEFLIMIQPGTGRFERMRINGRDHMNMFNEENPYFDVKVSKELNMISSGGVEIVGLHASPVARRRPPGVPVLETYKFIPHLPAPQMSQIDAVRTCVQLALENNPSFKVKAVEVDTRETTEPIITFFQEALGDLPLVSSDLMYLTAREIELTGVHVENGKLSTQTNCMFVIASDCLSNPDFVEKSVVSLTENAYLVSREPKELRVEDIKKDGSENVKLKLASDDKPVGMAMLLRNLGDETNSEKTILRVKSRDENVKYVSCALIIPGIEGVAGNAFYAISANISLPAFVLQLTHTIGLKTIPEIARAVIDDIKNEVMKSSEFFYLVGYSFGAFVTLEIARLLEESGMSGQILLIDGAPAFLKRLAIGQISEDYTDETVQCVLISGIIRTIFPDENPEDLFARISELKNWEERVNKLVELGKHQHVYSEGYLRKMTDALYMRIKVTLEVETETPVPLKCPITLVRPTEVSIVDIDEDYELSRYTEGRDVKRWVAPTLKELRRRREKVGPEPLRPRSSHLEWNYKAEIFAFGSRLHENFDEKLLRQAFTHRSYIIQEEMKQKEVGIEQPDVGVLDNREMVQEGDELIGRYLDQYIESTMPKIPLEGRISIREYLMKEENLAHISNHIGTRDLILSAEFPVTNSTLADTFKAVVAALEQTSGSERASTFVRDFVFTQLNQKDLEEIWQVQNPLQYLTEYCSRNNLGDVEPRLIGECGRNTILAAYHVGIYCNRELLGTGFGENIDIAIEEAARDSLRDIFNTQAWRQPINFQECPPPNTQ</sequence>
<dbReference type="SMART" id="SM00825">
    <property type="entry name" value="PKS_KS"/>
    <property type="match status" value="1"/>
</dbReference>
<dbReference type="SUPFAM" id="SSF53474">
    <property type="entry name" value="alpha/beta-Hydrolases"/>
    <property type="match status" value="1"/>
</dbReference>
<dbReference type="InterPro" id="IPR036389">
    <property type="entry name" value="RNase_III_sf"/>
</dbReference>
<feature type="domain" description="RNase III" evidence="9">
    <location>
        <begin position="813"/>
        <end position="936"/>
    </location>
</feature>
<dbReference type="InterPro" id="IPR001031">
    <property type="entry name" value="Thioesterase"/>
</dbReference>
<dbReference type="GO" id="GO:0006396">
    <property type="term" value="P:RNA processing"/>
    <property type="evidence" value="ECO:0007669"/>
    <property type="project" value="InterPro"/>
</dbReference>
<evidence type="ECO:0000256" key="3">
    <source>
        <dbReference type="ARBA" id="ARBA00022946"/>
    </source>
</evidence>
<dbReference type="Proteomes" id="UP000092461">
    <property type="component" value="Unassembled WGS sequence"/>
</dbReference>
<dbReference type="GO" id="GO:0006633">
    <property type="term" value="P:fatty acid biosynthetic process"/>
    <property type="evidence" value="ECO:0007669"/>
    <property type="project" value="TreeGrafter"/>
</dbReference>
<protein>
    <recommendedName>
        <fullName evidence="8">Large ribosomal subunit protein mL44</fullName>
        <ecNumber evidence="2">3.1.2.14</ecNumber>
    </recommendedName>
</protein>
<evidence type="ECO:0000256" key="7">
    <source>
        <dbReference type="ARBA" id="ARBA00024034"/>
    </source>
</evidence>
<dbReference type="InterPro" id="IPR044444">
    <property type="entry name" value="Ribosomal_mL44_DSRM_metazoa"/>
</dbReference>
<keyword evidence="4" id="KW-0689">Ribosomal protein</keyword>
<dbReference type="VEuPathDB" id="VectorBase:LLONM1_002407"/>
<dbReference type="PANTHER" id="PTHR43775">
    <property type="entry name" value="FATTY ACID SYNTHASE"/>
    <property type="match status" value="1"/>
</dbReference>
<dbReference type="GO" id="GO:0016297">
    <property type="term" value="F:fatty acyl-[ACP] hydrolase activity"/>
    <property type="evidence" value="ECO:0007669"/>
    <property type="project" value="UniProtKB-EC"/>
</dbReference>
<evidence type="ECO:0000256" key="8">
    <source>
        <dbReference type="ARBA" id="ARBA00035187"/>
    </source>
</evidence>
<dbReference type="Pfam" id="PF22935">
    <property type="entry name" value="RM44_endonuclase"/>
    <property type="match status" value="1"/>
</dbReference>
<dbReference type="VEuPathDB" id="VectorBase:LLONM1_000138"/>
<dbReference type="GO" id="GO:0005739">
    <property type="term" value="C:mitochondrion"/>
    <property type="evidence" value="ECO:0007669"/>
    <property type="project" value="UniProtKB-SubCell"/>
</dbReference>
<evidence type="ECO:0000256" key="1">
    <source>
        <dbReference type="ARBA" id="ARBA00004173"/>
    </source>
</evidence>
<dbReference type="PANTHER" id="PTHR43775:SF23">
    <property type="entry name" value="FATTY ACID SYNTHASE 3"/>
    <property type="match status" value="1"/>
</dbReference>
<evidence type="ECO:0000256" key="4">
    <source>
        <dbReference type="ARBA" id="ARBA00022980"/>
    </source>
</evidence>
<dbReference type="SMART" id="SM00535">
    <property type="entry name" value="RIBOc"/>
    <property type="match status" value="1"/>
</dbReference>
<evidence type="ECO:0000313" key="11">
    <source>
        <dbReference type="Proteomes" id="UP000092461"/>
    </source>
</evidence>
<dbReference type="SUPFAM" id="SSF53901">
    <property type="entry name" value="Thiolase-like"/>
    <property type="match status" value="1"/>
</dbReference>
<dbReference type="InterPro" id="IPR020841">
    <property type="entry name" value="PKS_Beta-ketoAc_synthase_dom"/>
</dbReference>
<dbReference type="Gene3D" id="3.40.47.10">
    <property type="match status" value="1"/>
</dbReference>
<dbReference type="EMBL" id="AJWK01021412">
    <property type="status" value="NOT_ANNOTATED_CDS"/>
    <property type="molecule type" value="Genomic_DNA"/>
</dbReference>
<reference evidence="10" key="1">
    <citation type="submission" date="2020-05" db="UniProtKB">
        <authorList>
            <consortium name="EnsemblMetazoa"/>
        </authorList>
    </citation>
    <scope>IDENTIFICATION</scope>
    <source>
        <strain evidence="10">Jacobina</strain>
    </source>
</reference>
<dbReference type="Pfam" id="PF22892">
    <property type="entry name" value="DSRM_MRPL44"/>
    <property type="match status" value="1"/>
</dbReference>
<dbReference type="EC" id="3.1.2.14" evidence="2"/>
<comment type="subcellular location">
    <subcellularLocation>
        <location evidence="1">Mitochondrion</location>
    </subcellularLocation>
</comment>
<dbReference type="PROSITE" id="PS50142">
    <property type="entry name" value="RNASE_3_2"/>
    <property type="match status" value="1"/>
</dbReference>
<dbReference type="Gene3D" id="3.30.160.20">
    <property type="match status" value="1"/>
</dbReference>
<dbReference type="FunFam" id="1.10.1520.10:FF:000039">
    <property type="entry name" value="39S ribosomal protein L44, mitochondrial"/>
    <property type="match status" value="1"/>
</dbReference>
<evidence type="ECO:0000256" key="6">
    <source>
        <dbReference type="ARBA" id="ARBA00023274"/>
    </source>
</evidence>
<keyword evidence="5" id="KW-0496">Mitochondrion</keyword>
<evidence type="ECO:0000256" key="5">
    <source>
        <dbReference type="ARBA" id="ARBA00023128"/>
    </source>
</evidence>
<dbReference type="Pfam" id="PF00975">
    <property type="entry name" value="Thioesterase"/>
    <property type="match status" value="1"/>
</dbReference>
<dbReference type="SUPFAM" id="SSF69065">
    <property type="entry name" value="RNase III domain-like"/>
    <property type="match status" value="1"/>
</dbReference>
<keyword evidence="6" id="KW-0687">Ribonucleoprotein</keyword>
<evidence type="ECO:0000259" key="9">
    <source>
        <dbReference type="PROSITE" id="PS50142"/>
    </source>
</evidence>
<dbReference type="Gene3D" id="1.10.1520.10">
    <property type="entry name" value="Ribonuclease III domain"/>
    <property type="match status" value="1"/>
</dbReference>
<name>A0A1B0CP42_LUTLO</name>
<dbReference type="VEuPathDB" id="VectorBase:LLONM1_012006"/>
<proteinExistence type="inferred from homology"/>
<evidence type="ECO:0000313" key="10">
    <source>
        <dbReference type="EnsemblMetazoa" id="LLOJ006515-PA"/>
    </source>
</evidence>
<dbReference type="AlphaFoldDB" id="A0A1B0CP42"/>
<keyword evidence="3" id="KW-0809">Transit peptide</keyword>
<dbReference type="GO" id="GO:1990904">
    <property type="term" value="C:ribonucleoprotein complex"/>
    <property type="evidence" value="ECO:0007669"/>
    <property type="project" value="UniProtKB-KW"/>
</dbReference>
<accession>A0A1B0CP42</accession>
<dbReference type="GO" id="GO:0004525">
    <property type="term" value="F:ribonuclease III activity"/>
    <property type="evidence" value="ECO:0007669"/>
    <property type="project" value="InterPro"/>
</dbReference>
<dbReference type="InterPro" id="IPR000999">
    <property type="entry name" value="RNase_III_dom"/>
</dbReference>
<dbReference type="InterPro" id="IPR050091">
    <property type="entry name" value="PKS_NRPS_Biosynth_Enz"/>
</dbReference>
<dbReference type="VEuPathDB" id="VectorBase:LLOJ006515"/>
<dbReference type="InterPro" id="IPR029058">
    <property type="entry name" value="AB_hydrolase_fold"/>
</dbReference>
<dbReference type="GO" id="GO:0003725">
    <property type="term" value="F:double-stranded RNA binding"/>
    <property type="evidence" value="ECO:0007669"/>
    <property type="project" value="InterPro"/>
</dbReference>
<dbReference type="EnsemblMetazoa" id="LLOJ006515-RA">
    <property type="protein sequence ID" value="LLOJ006515-PA"/>
    <property type="gene ID" value="LLOJ006515"/>
</dbReference>
<dbReference type="InterPro" id="IPR016039">
    <property type="entry name" value="Thiolase-like"/>
</dbReference>
<comment type="similarity">
    <text evidence="7">Belongs to the ribonuclease III family. Mitochondrion-specific ribosomal protein mL44 subfamily.</text>
</comment>
<organism evidence="10 11">
    <name type="scientific">Lutzomyia longipalpis</name>
    <name type="common">Sand fly</name>
    <dbReference type="NCBI Taxonomy" id="7200"/>
    <lineage>
        <taxon>Eukaryota</taxon>
        <taxon>Metazoa</taxon>
        <taxon>Ecdysozoa</taxon>
        <taxon>Arthropoda</taxon>
        <taxon>Hexapoda</taxon>
        <taxon>Insecta</taxon>
        <taxon>Pterygota</taxon>
        <taxon>Neoptera</taxon>
        <taxon>Endopterygota</taxon>
        <taxon>Diptera</taxon>
        <taxon>Nematocera</taxon>
        <taxon>Psychodoidea</taxon>
        <taxon>Psychodidae</taxon>
        <taxon>Lutzomyia</taxon>
        <taxon>Lutzomyia</taxon>
    </lineage>
</organism>
<dbReference type="GO" id="GO:0005840">
    <property type="term" value="C:ribosome"/>
    <property type="evidence" value="ECO:0007669"/>
    <property type="project" value="UniProtKB-KW"/>
</dbReference>
<dbReference type="CDD" id="cd19874">
    <property type="entry name" value="DSRM_MRPL44"/>
    <property type="match status" value="1"/>
</dbReference>
<keyword evidence="11" id="KW-1185">Reference proteome</keyword>
<evidence type="ECO:0000256" key="2">
    <source>
        <dbReference type="ARBA" id="ARBA00012480"/>
    </source>
</evidence>
<dbReference type="Gene3D" id="3.10.129.110">
    <property type="entry name" value="Polyketide synthase dehydratase"/>
    <property type="match status" value="1"/>
</dbReference>
<dbReference type="Pfam" id="PF00109">
    <property type="entry name" value="ketoacyl-synt"/>
    <property type="match status" value="1"/>
</dbReference>